<sequence>MFQSTYTTHQSYEIPFLLLRRAALERLAEETKRLATNSQRLAEFNADLSMTSAQSRASLRNLHDIHRAPK</sequence>
<evidence type="ECO:0000313" key="1">
    <source>
        <dbReference type="EMBL" id="ELR16117.1"/>
    </source>
</evidence>
<organism evidence="1 2">
    <name type="scientific">Acanthamoeba castellanii (strain ATCC 30010 / Neff)</name>
    <dbReference type="NCBI Taxonomy" id="1257118"/>
    <lineage>
        <taxon>Eukaryota</taxon>
        <taxon>Amoebozoa</taxon>
        <taxon>Discosea</taxon>
        <taxon>Longamoebia</taxon>
        <taxon>Centramoebida</taxon>
        <taxon>Acanthamoebidae</taxon>
        <taxon>Acanthamoeba</taxon>
    </lineage>
</organism>
<dbReference type="EMBL" id="KB008006">
    <property type="protein sequence ID" value="ELR16117.1"/>
    <property type="molecule type" value="Genomic_DNA"/>
</dbReference>
<reference evidence="1 2" key="1">
    <citation type="journal article" date="2013" name="Genome Biol.">
        <title>Genome of Acanthamoeba castellanii highlights extensive lateral gene transfer and early evolution of tyrosine kinase signaling.</title>
        <authorList>
            <person name="Clarke M."/>
            <person name="Lohan A.J."/>
            <person name="Liu B."/>
            <person name="Lagkouvardos I."/>
            <person name="Roy S."/>
            <person name="Zafar N."/>
            <person name="Bertelli C."/>
            <person name="Schilde C."/>
            <person name="Kianianmomeni A."/>
            <person name="Burglin T.R."/>
            <person name="Frech C."/>
            <person name="Turcotte B."/>
            <person name="Kopec K.O."/>
            <person name="Synnott J.M."/>
            <person name="Choo C."/>
            <person name="Paponov I."/>
            <person name="Finkler A."/>
            <person name="Soon Heng Tan C."/>
            <person name="Hutchins A.P."/>
            <person name="Weinmeier T."/>
            <person name="Rattei T."/>
            <person name="Chu J.S."/>
            <person name="Gimenez G."/>
            <person name="Irimia M."/>
            <person name="Rigden D.J."/>
            <person name="Fitzpatrick D.A."/>
            <person name="Lorenzo-Morales J."/>
            <person name="Bateman A."/>
            <person name="Chiu C.H."/>
            <person name="Tang P."/>
            <person name="Hegemann P."/>
            <person name="Fromm H."/>
            <person name="Raoult D."/>
            <person name="Greub G."/>
            <person name="Miranda-Saavedra D."/>
            <person name="Chen N."/>
            <person name="Nash P."/>
            <person name="Ginger M.L."/>
            <person name="Horn M."/>
            <person name="Schaap P."/>
            <person name="Caler L."/>
            <person name="Loftus B."/>
        </authorList>
    </citation>
    <scope>NUCLEOTIDE SEQUENCE [LARGE SCALE GENOMIC DNA]</scope>
    <source>
        <strain evidence="1 2">Neff</strain>
    </source>
</reference>
<dbReference type="AlphaFoldDB" id="L8GT99"/>
<dbReference type="VEuPathDB" id="AmoebaDB:ACA1_176750"/>
<name>L8GT99_ACACF</name>
<evidence type="ECO:0000313" key="2">
    <source>
        <dbReference type="Proteomes" id="UP000011083"/>
    </source>
</evidence>
<dbReference type="Proteomes" id="UP000011083">
    <property type="component" value="Unassembled WGS sequence"/>
</dbReference>
<proteinExistence type="predicted"/>
<dbReference type="KEGG" id="acan:ACA1_176750"/>
<keyword evidence="2" id="KW-1185">Reference proteome</keyword>
<gene>
    <name evidence="1" type="ORF">ACA1_176750</name>
</gene>
<dbReference type="RefSeq" id="XP_004338130.1">
    <property type="nucleotide sequence ID" value="XM_004338082.1"/>
</dbReference>
<accession>L8GT99</accession>
<protein>
    <submittedName>
        <fullName evidence="1">Uncharacterized protein</fullName>
    </submittedName>
</protein>
<dbReference type="GeneID" id="14916809"/>